<dbReference type="KEGG" id="cel:CELE_F13G11.3"/>
<evidence type="ECO:0007829" key="5">
    <source>
        <dbReference type="PeptideAtlas" id="Q067X2"/>
    </source>
</evidence>
<feature type="signal peptide" evidence="1">
    <location>
        <begin position="1"/>
        <end position="17"/>
    </location>
</feature>
<organism evidence="2 3">
    <name type="scientific">Caenorhabditis elegans</name>
    <dbReference type="NCBI Taxonomy" id="6239"/>
    <lineage>
        <taxon>Eukaryota</taxon>
        <taxon>Metazoa</taxon>
        <taxon>Ecdysozoa</taxon>
        <taxon>Nematoda</taxon>
        <taxon>Chromadorea</taxon>
        <taxon>Rhabditida</taxon>
        <taxon>Rhabditina</taxon>
        <taxon>Rhabditomorpha</taxon>
        <taxon>Rhabditoidea</taxon>
        <taxon>Rhabditidae</taxon>
        <taxon>Peloderinae</taxon>
        <taxon>Caenorhabditis</taxon>
    </lineage>
</organism>
<dbReference type="GeneID" id="4927009"/>
<dbReference type="PANTHER" id="PTHR36956">
    <property type="entry name" value="UTERINE LUMIN EXPRESSED/LOCAILIZED-RELATED"/>
    <property type="match status" value="1"/>
</dbReference>
<dbReference type="Bgee" id="WBGene00045038">
    <property type="expression patterns" value="Expressed in adult organism and 1 other cell type or tissue"/>
</dbReference>
<feature type="chain" id="PRO_5004164949" evidence="1">
    <location>
        <begin position="18"/>
        <end position="194"/>
    </location>
</feature>
<keyword evidence="5" id="KW-1267">Proteomics identification</keyword>
<protein>
    <submittedName>
        <fullName evidence="2">Uterine Lumin Expressed/locailized</fullName>
    </submittedName>
</protein>
<dbReference type="PeptideAtlas" id="Q067X2"/>
<evidence type="ECO:0000313" key="3">
    <source>
        <dbReference type="Proteomes" id="UP000001940"/>
    </source>
</evidence>
<dbReference type="InParanoid" id="Q067X2"/>
<dbReference type="FunCoup" id="Q067X2">
    <property type="interactions" value="300"/>
</dbReference>
<dbReference type="OrthoDB" id="5790313at2759"/>
<dbReference type="EMBL" id="BX284604">
    <property type="protein sequence ID" value="CAL49433.1"/>
    <property type="molecule type" value="Genomic_DNA"/>
</dbReference>
<keyword evidence="3" id="KW-1185">Reference proteome</keyword>
<dbReference type="UCSC" id="F13G11.3">
    <property type="organism name" value="c. elegans"/>
</dbReference>
<evidence type="ECO:0000313" key="2">
    <source>
        <dbReference type="EMBL" id="CAL49433.1"/>
    </source>
</evidence>
<dbReference type="CTD" id="4927009"/>
<name>Q067X2_CAEEL</name>
<dbReference type="Proteomes" id="UP000001940">
    <property type="component" value="Chromosome IV"/>
</dbReference>
<dbReference type="OMA" id="KCHTTEL"/>
<dbReference type="WormBase" id="F13G11.3">
    <property type="protein sequence ID" value="CE40453"/>
    <property type="gene ID" value="WBGene00045038"/>
    <property type="gene designation" value="ule-2"/>
</dbReference>
<dbReference type="PhylomeDB" id="Q067X2"/>
<dbReference type="AlphaFoldDB" id="Q067X2"/>
<gene>
    <name evidence="2 4" type="primary">ule-2</name>
    <name evidence="2" type="ORF">CELE_F13G11.3</name>
    <name evidence="4" type="ORF">F13G11.3</name>
</gene>
<sequence>MIFYILFLLPLVSGQWGTPPPIVTNEQCQVEYKSIMNCVRNPRLFTRIDEIPRPEKSENLALIEEVTHVLDCSGFLNCNSSRILQSYLFNQRWILDVLHGKLEPCLGNGVLRKIFDSCDPAPSYKNFKKFDDDDCNRITVYLPCFVNELKNQPTCKISDVNLFKRMIFAMRSGCVMGHQMKIEFDNYGIIENSF</sequence>
<evidence type="ECO:0000256" key="1">
    <source>
        <dbReference type="SAM" id="SignalP"/>
    </source>
</evidence>
<dbReference type="STRING" id="6239.F13G11.3.1"/>
<evidence type="ECO:0000313" key="4">
    <source>
        <dbReference type="WormBase" id="F13G11.3"/>
    </source>
</evidence>
<proteinExistence type="evidence at protein level"/>
<dbReference type="PaxDb" id="6239-F13G11.3"/>
<reference evidence="2 3" key="1">
    <citation type="journal article" date="1998" name="Science">
        <title>Genome sequence of the nematode C. elegans: a platform for investigating biology.</title>
        <authorList>
            <consortium name="The C. elegans sequencing consortium"/>
            <person name="Sulson J.E."/>
            <person name="Waterston R."/>
        </authorList>
    </citation>
    <scope>NUCLEOTIDE SEQUENCE [LARGE SCALE GENOMIC DNA]</scope>
    <source>
        <strain evidence="2 3">Bristol N2</strain>
    </source>
</reference>
<accession>Q067X2</accession>
<dbReference type="RefSeq" id="NP_001076679.1">
    <property type="nucleotide sequence ID" value="NM_001083210.4"/>
</dbReference>
<keyword evidence="1" id="KW-0732">Signal</keyword>
<dbReference type="PANTHER" id="PTHR36956:SF2">
    <property type="entry name" value="CPXV012 PROTEIN-RELATED"/>
    <property type="match status" value="1"/>
</dbReference>
<dbReference type="eggNOG" id="ENOG502THSF">
    <property type="taxonomic scope" value="Eukaryota"/>
</dbReference>
<dbReference type="HOGENOM" id="CLU_108632_0_0_1"/>
<dbReference type="AGR" id="WB:WBGene00045038"/>